<evidence type="ECO:0000313" key="1">
    <source>
        <dbReference type="EMBL" id="GBF34160.1"/>
    </source>
</evidence>
<dbReference type="RefSeq" id="WP_104372455.1">
    <property type="nucleotide sequence ID" value="NZ_BFAV01000127.1"/>
</dbReference>
<sequence>MQPIPTGGYSKGIYIGYQLGKIRVKTENGIEILSLDSDMKRKFKNMNIKNGYYINVHYYQEINEGGGVSNIKHVRSIEIINFPAEKSTS</sequence>
<reference evidence="2" key="1">
    <citation type="submission" date="2018-02" db="EMBL/GenBank/DDBJ databases">
        <title>Genome sequence of Desulfocucumis palustris strain NAW-5.</title>
        <authorList>
            <person name="Watanabe M."/>
            <person name="Kojima H."/>
            <person name="Fukui M."/>
        </authorList>
    </citation>
    <scope>NUCLEOTIDE SEQUENCE [LARGE SCALE GENOMIC DNA]</scope>
    <source>
        <strain evidence="2">NAW-5</strain>
    </source>
</reference>
<dbReference type="EMBL" id="BFAV01000127">
    <property type="protein sequence ID" value="GBF34160.1"/>
    <property type="molecule type" value="Genomic_DNA"/>
</dbReference>
<gene>
    <name evidence="1" type="ORF">DCCM_3272</name>
</gene>
<name>A0A2L2XDC3_9FIRM</name>
<dbReference type="Proteomes" id="UP000239549">
    <property type="component" value="Unassembled WGS sequence"/>
</dbReference>
<accession>A0A2L2XDC3</accession>
<comment type="caution">
    <text evidence="1">The sequence shown here is derived from an EMBL/GenBank/DDBJ whole genome shotgun (WGS) entry which is preliminary data.</text>
</comment>
<proteinExistence type="predicted"/>
<evidence type="ECO:0000313" key="2">
    <source>
        <dbReference type="Proteomes" id="UP000239549"/>
    </source>
</evidence>
<dbReference type="AlphaFoldDB" id="A0A2L2XDC3"/>
<organism evidence="1 2">
    <name type="scientific">Desulfocucumis palustris</name>
    <dbReference type="NCBI Taxonomy" id="1898651"/>
    <lineage>
        <taxon>Bacteria</taxon>
        <taxon>Bacillati</taxon>
        <taxon>Bacillota</taxon>
        <taxon>Clostridia</taxon>
        <taxon>Eubacteriales</taxon>
        <taxon>Desulfocucumaceae</taxon>
        <taxon>Desulfocucumis</taxon>
    </lineage>
</organism>
<keyword evidence="2" id="KW-1185">Reference proteome</keyword>
<protein>
    <submittedName>
        <fullName evidence="1">Uncharacterized protein</fullName>
    </submittedName>
</protein>